<proteinExistence type="predicted"/>
<reference evidence="1" key="1">
    <citation type="submission" date="2019-08" db="EMBL/GenBank/DDBJ databases">
        <authorList>
            <person name="Kucharzyk K."/>
            <person name="Murdoch R.W."/>
            <person name="Higgins S."/>
            <person name="Loffler F."/>
        </authorList>
    </citation>
    <scope>NUCLEOTIDE SEQUENCE</scope>
</reference>
<dbReference type="EMBL" id="VSSQ01044303">
    <property type="protein sequence ID" value="MPM98113.1"/>
    <property type="molecule type" value="Genomic_DNA"/>
</dbReference>
<gene>
    <name evidence="1" type="ORF">SDC9_145294</name>
</gene>
<dbReference type="AlphaFoldDB" id="A0A645EBF4"/>
<comment type="caution">
    <text evidence="1">The sequence shown here is derived from an EMBL/GenBank/DDBJ whole genome shotgun (WGS) entry which is preliminary data.</text>
</comment>
<name>A0A645EBF4_9ZZZZ</name>
<evidence type="ECO:0000313" key="1">
    <source>
        <dbReference type="EMBL" id="MPM98113.1"/>
    </source>
</evidence>
<sequence length="216" mass="24482">MMPDMQVQLKYGANSPLFIGLNAGYKLLKPRQTDAAGTMIDKTVGSYNVSAFAKATTKAGYTFKLWGIYGENLTMLLFPGGYGKLLQDNASGDYDYSNIRTFSSWADFETPILANRWRAGIFAAYQKNLGSSKELDLTKDASGNFSYGFFRDAEISWFSKIAPRVEFIADKKLIFALEYALSHSQWSKSYDKKFQPVDLYPTQHNHRVELMARFVF</sequence>
<accession>A0A645EBF4</accession>
<organism evidence="1">
    <name type="scientific">bioreactor metagenome</name>
    <dbReference type="NCBI Taxonomy" id="1076179"/>
    <lineage>
        <taxon>unclassified sequences</taxon>
        <taxon>metagenomes</taxon>
        <taxon>ecological metagenomes</taxon>
    </lineage>
</organism>
<protein>
    <submittedName>
        <fullName evidence="1">Uncharacterized protein</fullName>
    </submittedName>
</protein>